<dbReference type="SMART" id="SM01204">
    <property type="entry name" value="FIST_C"/>
    <property type="match status" value="1"/>
</dbReference>
<evidence type="ECO:0000256" key="3">
    <source>
        <dbReference type="ARBA" id="ARBA00012438"/>
    </source>
</evidence>
<evidence type="ECO:0000256" key="11">
    <source>
        <dbReference type="ARBA" id="ARBA00022989"/>
    </source>
</evidence>
<evidence type="ECO:0000256" key="8">
    <source>
        <dbReference type="ARBA" id="ARBA00022741"/>
    </source>
</evidence>
<name>A0ABY5E3P9_9BACT</name>
<evidence type="ECO:0000256" key="12">
    <source>
        <dbReference type="ARBA" id="ARBA00023012"/>
    </source>
</evidence>
<evidence type="ECO:0000256" key="4">
    <source>
        <dbReference type="ARBA" id="ARBA00022475"/>
    </source>
</evidence>
<keyword evidence="11" id="KW-1133">Transmembrane helix</keyword>
<dbReference type="PANTHER" id="PTHR45528:SF1">
    <property type="entry name" value="SENSOR HISTIDINE KINASE CPXA"/>
    <property type="match status" value="1"/>
</dbReference>
<dbReference type="InterPro" id="IPR050398">
    <property type="entry name" value="HssS/ArlS-like"/>
</dbReference>
<dbReference type="Pfam" id="PF00512">
    <property type="entry name" value="HisKA"/>
    <property type="match status" value="1"/>
</dbReference>
<proteinExistence type="predicted"/>
<dbReference type="Pfam" id="PF10442">
    <property type="entry name" value="FIST_C"/>
    <property type="match status" value="1"/>
</dbReference>
<keyword evidence="8" id="KW-0547">Nucleotide-binding</keyword>
<dbReference type="InterPro" id="IPR036097">
    <property type="entry name" value="HisK_dim/P_sf"/>
</dbReference>
<dbReference type="RefSeq" id="WP_254576357.1">
    <property type="nucleotide sequence ID" value="NZ_CP100595.1"/>
</dbReference>
<dbReference type="Pfam" id="PF02518">
    <property type="entry name" value="HATPase_c"/>
    <property type="match status" value="1"/>
</dbReference>
<keyword evidence="7" id="KW-0812">Transmembrane</keyword>
<keyword evidence="16" id="KW-1185">Reference proteome</keyword>
<keyword evidence="5" id="KW-0597">Phosphoprotein</keyword>
<dbReference type="Gene3D" id="3.30.565.10">
    <property type="entry name" value="Histidine kinase-like ATPase, C-terminal domain"/>
    <property type="match status" value="1"/>
</dbReference>
<keyword evidence="10" id="KW-0067">ATP-binding</keyword>
<comment type="subcellular location">
    <subcellularLocation>
        <location evidence="2">Cell membrane</location>
        <topology evidence="2">Multi-pass membrane protein</topology>
    </subcellularLocation>
</comment>
<dbReference type="Gene3D" id="1.10.287.130">
    <property type="match status" value="1"/>
</dbReference>
<evidence type="ECO:0000256" key="6">
    <source>
        <dbReference type="ARBA" id="ARBA00022679"/>
    </source>
</evidence>
<reference evidence="15" key="1">
    <citation type="submission" date="2022-07" db="EMBL/GenBank/DDBJ databases">
        <title>Arcobacter roscoffensis sp. nov., a marine bacterium isolated from coastal seawater collected from Roscoff, France.</title>
        <authorList>
            <person name="Pascual J."/>
            <person name="Lepeaux C."/>
            <person name="Methner A."/>
            <person name="Overmann J."/>
        </authorList>
    </citation>
    <scope>NUCLEOTIDE SEQUENCE</scope>
    <source>
        <strain evidence="15">ARW1-2F2</strain>
    </source>
</reference>
<keyword evidence="6" id="KW-0808">Transferase</keyword>
<dbReference type="PANTHER" id="PTHR45528">
    <property type="entry name" value="SENSOR HISTIDINE KINASE CPXA"/>
    <property type="match status" value="1"/>
</dbReference>
<evidence type="ECO:0000256" key="13">
    <source>
        <dbReference type="ARBA" id="ARBA00023136"/>
    </source>
</evidence>
<keyword evidence="9" id="KW-0418">Kinase</keyword>
<dbReference type="EMBL" id="CP100595">
    <property type="protein sequence ID" value="UTJ06177.1"/>
    <property type="molecule type" value="Genomic_DNA"/>
</dbReference>
<organism evidence="15 16">
    <name type="scientific">Arcobacter roscoffensis</name>
    <dbReference type="NCBI Taxonomy" id="2961520"/>
    <lineage>
        <taxon>Bacteria</taxon>
        <taxon>Pseudomonadati</taxon>
        <taxon>Campylobacterota</taxon>
        <taxon>Epsilonproteobacteria</taxon>
        <taxon>Campylobacterales</taxon>
        <taxon>Arcobacteraceae</taxon>
        <taxon>Arcobacter</taxon>
    </lineage>
</organism>
<dbReference type="SMART" id="SM00388">
    <property type="entry name" value="HisKA"/>
    <property type="match status" value="1"/>
</dbReference>
<dbReference type="InterPro" id="IPR013702">
    <property type="entry name" value="FIST_domain_N"/>
</dbReference>
<evidence type="ECO:0000259" key="14">
    <source>
        <dbReference type="PROSITE" id="PS50109"/>
    </source>
</evidence>
<sequence>MKTYNYKIDDSFCKEEIDFEQFKNHCNILVQVFCGQNKKNYKQTLDYIKEKIPNAICIGSSSDGEIYKEEVLTNSIVVSISIFETTSIKASFSELEDSYEKGVSLAKDLISKNTKLLILFTNSLNINAEEFLKGVNSISKDVIICGAMAADNGNYKNTYISLDNNIYQNSAVGVSLNSDNLEVKNDFRFNWSCIGVEHEITKALDNKVYEINNLKVCDFYKKYLGDDILESLPESATTFPLLIKTNKNLTARALMKINKDGSFQYTGNFKNKDKIKFGFGNAEVILKKPIVADEKRFANSESFFIYSCLARRRYMPNLIFNENKAYANIASTSGFFGNGEFFYKDGSTQLLNQTFTVVSLSENQENSKKSFPLELEQSNLDDFYTRNIKTLTHLIEASSKDYDEQSTKLEVEKINSQMLLTSQKIFLRHAVHETNTPLSVIMSNIELFEMQHGKNTYLSTIEVALKNVFNIYDDLSYLVKKDQVLYPKKKIDLVDFIRSRIDFFSQSANQIGSTIKFFSQKESIIFNFNETKLQRIVDNNLTNAIKYTEENSNIYISLKKENKNYALTISSCSQYIQYPEKIFKEYYRETSTKKGFGLGLSLVKRICDEENITIKIDSNEYFTSFRYLFNEREII</sequence>
<accession>A0ABY5E3P9</accession>
<dbReference type="InterPro" id="IPR003661">
    <property type="entry name" value="HisK_dim/P_dom"/>
</dbReference>
<keyword evidence="13" id="KW-0472">Membrane</keyword>
<dbReference type="EC" id="2.7.13.3" evidence="3"/>
<feature type="domain" description="Histidine kinase" evidence="14">
    <location>
        <begin position="429"/>
        <end position="633"/>
    </location>
</feature>
<gene>
    <name evidence="15" type="ORF">NJU99_13120</name>
</gene>
<dbReference type="PROSITE" id="PS50109">
    <property type="entry name" value="HIS_KIN"/>
    <property type="match status" value="1"/>
</dbReference>
<keyword evidence="4" id="KW-1003">Cell membrane</keyword>
<evidence type="ECO:0000313" key="15">
    <source>
        <dbReference type="EMBL" id="UTJ06177.1"/>
    </source>
</evidence>
<evidence type="ECO:0000256" key="1">
    <source>
        <dbReference type="ARBA" id="ARBA00000085"/>
    </source>
</evidence>
<dbReference type="SMART" id="SM00897">
    <property type="entry name" value="FIST"/>
    <property type="match status" value="1"/>
</dbReference>
<evidence type="ECO:0000256" key="10">
    <source>
        <dbReference type="ARBA" id="ARBA00022840"/>
    </source>
</evidence>
<dbReference type="SMART" id="SM00387">
    <property type="entry name" value="HATPase_c"/>
    <property type="match status" value="1"/>
</dbReference>
<dbReference type="Pfam" id="PF08495">
    <property type="entry name" value="FIST"/>
    <property type="match status" value="1"/>
</dbReference>
<dbReference type="InterPro" id="IPR005467">
    <property type="entry name" value="His_kinase_dom"/>
</dbReference>
<dbReference type="InterPro" id="IPR003594">
    <property type="entry name" value="HATPase_dom"/>
</dbReference>
<comment type="catalytic activity">
    <reaction evidence="1">
        <text>ATP + protein L-histidine = ADP + protein N-phospho-L-histidine.</text>
        <dbReference type="EC" id="2.7.13.3"/>
    </reaction>
</comment>
<evidence type="ECO:0000256" key="7">
    <source>
        <dbReference type="ARBA" id="ARBA00022692"/>
    </source>
</evidence>
<evidence type="ECO:0000313" key="16">
    <source>
        <dbReference type="Proteomes" id="UP001060012"/>
    </source>
</evidence>
<dbReference type="Proteomes" id="UP001060012">
    <property type="component" value="Chromosome"/>
</dbReference>
<dbReference type="SUPFAM" id="SSF47384">
    <property type="entry name" value="Homodimeric domain of signal transducing histidine kinase"/>
    <property type="match status" value="1"/>
</dbReference>
<evidence type="ECO:0000256" key="2">
    <source>
        <dbReference type="ARBA" id="ARBA00004651"/>
    </source>
</evidence>
<dbReference type="SUPFAM" id="SSF55874">
    <property type="entry name" value="ATPase domain of HSP90 chaperone/DNA topoisomerase II/histidine kinase"/>
    <property type="match status" value="1"/>
</dbReference>
<dbReference type="CDD" id="cd00082">
    <property type="entry name" value="HisKA"/>
    <property type="match status" value="1"/>
</dbReference>
<dbReference type="InterPro" id="IPR036890">
    <property type="entry name" value="HATPase_C_sf"/>
</dbReference>
<evidence type="ECO:0000256" key="5">
    <source>
        <dbReference type="ARBA" id="ARBA00022553"/>
    </source>
</evidence>
<keyword evidence="12" id="KW-0902">Two-component regulatory system</keyword>
<dbReference type="InterPro" id="IPR019494">
    <property type="entry name" value="FIST_C"/>
</dbReference>
<protein>
    <recommendedName>
        <fullName evidence="3">histidine kinase</fullName>
        <ecNumber evidence="3">2.7.13.3</ecNumber>
    </recommendedName>
</protein>
<evidence type="ECO:0000256" key="9">
    <source>
        <dbReference type="ARBA" id="ARBA00022777"/>
    </source>
</evidence>